<name>A0AA49GE88_9BACT</name>
<gene>
    <name evidence="1" type="ORF">QYS48_14895</name>
</gene>
<dbReference type="RefSeq" id="WP_308357161.1">
    <property type="nucleotide sequence ID" value="NZ_CP129970.2"/>
</dbReference>
<proteinExistence type="predicted"/>
<protein>
    <submittedName>
        <fullName evidence="1">Uncharacterized protein</fullName>
    </submittedName>
</protein>
<organism evidence="1 2">
    <name type="scientific">Marivirga arenosa</name>
    <dbReference type="NCBI Taxonomy" id="3059076"/>
    <lineage>
        <taxon>Bacteria</taxon>
        <taxon>Pseudomonadati</taxon>
        <taxon>Bacteroidota</taxon>
        <taxon>Cytophagia</taxon>
        <taxon>Cytophagales</taxon>
        <taxon>Marivirgaceae</taxon>
        <taxon>Marivirga</taxon>
    </lineage>
</organism>
<keyword evidence="2" id="KW-1185">Reference proteome</keyword>
<reference evidence="1" key="1">
    <citation type="submission" date="2023-08" db="EMBL/GenBank/DDBJ databases">
        <title>Comparative genomics and taxonomic characterization of three novel marine species of genus Marivirga.</title>
        <authorList>
            <person name="Muhammad N."/>
            <person name="Kim S.-G."/>
        </authorList>
    </citation>
    <scope>NUCLEOTIDE SEQUENCE [LARGE SCALE GENOMIC DNA]</scope>
    <source>
        <strain evidence="1">ABR2-2</strain>
    </source>
</reference>
<dbReference type="EMBL" id="CP129970">
    <property type="protein sequence ID" value="WKK83586.2"/>
    <property type="molecule type" value="Genomic_DNA"/>
</dbReference>
<dbReference type="AlphaFoldDB" id="A0AA49GE88"/>
<dbReference type="Proteomes" id="UP001244443">
    <property type="component" value="Chromosome"/>
</dbReference>
<evidence type="ECO:0000313" key="2">
    <source>
        <dbReference type="Proteomes" id="UP001244443"/>
    </source>
</evidence>
<accession>A0AA49GE88</accession>
<sequence length="192" mass="22433">MNRLSFNIIPSPESNDHQVRILIDNEDWLHDDYLGIDPPRFFQQETFLSGDLLVGRCDCGVEGCGDLIVNVHSDKDKMIWTNNDGLKLQFDKTEYSKVIEFSKTDFKWEDINRRVERLMTNIFNASQTIDGLTFDWASCRIENKRVNLSYSKKGLPEDFKQEILKFAWDGKSESNAIDNAEKFLQTNKRLKR</sequence>
<evidence type="ECO:0000313" key="1">
    <source>
        <dbReference type="EMBL" id="WKK83586.2"/>
    </source>
</evidence>